<organism evidence="2">
    <name type="scientific">Selaginella moellendorffii</name>
    <name type="common">Spikemoss</name>
    <dbReference type="NCBI Taxonomy" id="88036"/>
    <lineage>
        <taxon>Eukaryota</taxon>
        <taxon>Viridiplantae</taxon>
        <taxon>Streptophyta</taxon>
        <taxon>Embryophyta</taxon>
        <taxon>Tracheophyta</taxon>
        <taxon>Lycopodiopsida</taxon>
        <taxon>Selaginellales</taxon>
        <taxon>Selaginellaceae</taxon>
        <taxon>Selaginella</taxon>
    </lineage>
</organism>
<dbReference type="HOGENOM" id="CLU_1761924_0_0_1"/>
<gene>
    <name evidence="1" type="ORF">SELMODRAFT_411498</name>
</gene>
<dbReference type="AlphaFoldDB" id="D8RI48"/>
<accession>D8RI48</accession>
<dbReference type="EMBL" id="GL377580">
    <property type="protein sequence ID" value="EFJ28184.1"/>
    <property type="molecule type" value="Genomic_DNA"/>
</dbReference>
<name>D8RI48_SELML</name>
<protein>
    <submittedName>
        <fullName evidence="1">Uncharacterized protein</fullName>
    </submittedName>
</protein>
<dbReference type="Gramene" id="EFJ28184">
    <property type="protein sequence ID" value="EFJ28184"/>
    <property type="gene ID" value="SELMODRAFT_411498"/>
</dbReference>
<keyword evidence="2" id="KW-1185">Reference proteome</keyword>
<sequence length="149" mass="16068">MSEGALASSSLALDLALSKSQNILETGCVRHVERGDFVSKWRKVLSMNLTAAIECTREARFMMAPPGLSTRTRTDDLLPPTKGEPCEQHGSKGSLYLSFENVYNAFLNEQKMKVGGGSCVLITGIGRLLALAMRSGTITIVELSCENGL</sequence>
<evidence type="ECO:0000313" key="1">
    <source>
        <dbReference type="EMBL" id="EFJ28184.1"/>
    </source>
</evidence>
<dbReference type="KEGG" id="smo:SELMODRAFT_411498"/>
<dbReference type="Proteomes" id="UP000001514">
    <property type="component" value="Unassembled WGS sequence"/>
</dbReference>
<reference evidence="1 2" key="1">
    <citation type="journal article" date="2011" name="Science">
        <title>The Selaginella genome identifies genetic changes associated with the evolution of vascular plants.</title>
        <authorList>
            <person name="Banks J.A."/>
            <person name="Nishiyama T."/>
            <person name="Hasebe M."/>
            <person name="Bowman J.L."/>
            <person name="Gribskov M."/>
            <person name="dePamphilis C."/>
            <person name="Albert V.A."/>
            <person name="Aono N."/>
            <person name="Aoyama T."/>
            <person name="Ambrose B.A."/>
            <person name="Ashton N.W."/>
            <person name="Axtell M.J."/>
            <person name="Barker E."/>
            <person name="Barker M.S."/>
            <person name="Bennetzen J.L."/>
            <person name="Bonawitz N.D."/>
            <person name="Chapple C."/>
            <person name="Cheng C."/>
            <person name="Correa L.G."/>
            <person name="Dacre M."/>
            <person name="DeBarry J."/>
            <person name="Dreyer I."/>
            <person name="Elias M."/>
            <person name="Engstrom E.M."/>
            <person name="Estelle M."/>
            <person name="Feng L."/>
            <person name="Finet C."/>
            <person name="Floyd S.K."/>
            <person name="Frommer W.B."/>
            <person name="Fujita T."/>
            <person name="Gramzow L."/>
            <person name="Gutensohn M."/>
            <person name="Harholt J."/>
            <person name="Hattori M."/>
            <person name="Heyl A."/>
            <person name="Hirai T."/>
            <person name="Hiwatashi Y."/>
            <person name="Ishikawa M."/>
            <person name="Iwata M."/>
            <person name="Karol K.G."/>
            <person name="Koehler B."/>
            <person name="Kolukisaoglu U."/>
            <person name="Kubo M."/>
            <person name="Kurata T."/>
            <person name="Lalonde S."/>
            <person name="Li K."/>
            <person name="Li Y."/>
            <person name="Litt A."/>
            <person name="Lyons E."/>
            <person name="Manning G."/>
            <person name="Maruyama T."/>
            <person name="Michael T.P."/>
            <person name="Mikami K."/>
            <person name="Miyazaki S."/>
            <person name="Morinaga S."/>
            <person name="Murata T."/>
            <person name="Mueller-Roeber B."/>
            <person name="Nelson D.R."/>
            <person name="Obara M."/>
            <person name="Oguri Y."/>
            <person name="Olmstead R.G."/>
            <person name="Onodera N."/>
            <person name="Petersen B.L."/>
            <person name="Pils B."/>
            <person name="Prigge M."/>
            <person name="Rensing S.A."/>
            <person name="Riano-Pachon D.M."/>
            <person name="Roberts A.W."/>
            <person name="Sato Y."/>
            <person name="Scheller H.V."/>
            <person name="Schulz B."/>
            <person name="Schulz C."/>
            <person name="Shakirov E.V."/>
            <person name="Shibagaki N."/>
            <person name="Shinohara N."/>
            <person name="Shippen D.E."/>
            <person name="Soerensen I."/>
            <person name="Sotooka R."/>
            <person name="Sugimoto N."/>
            <person name="Sugita M."/>
            <person name="Sumikawa N."/>
            <person name="Tanurdzic M."/>
            <person name="Theissen G."/>
            <person name="Ulvskov P."/>
            <person name="Wakazuki S."/>
            <person name="Weng J.K."/>
            <person name="Willats W.W."/>
            <person name="Wipf D."/>
            <person name="Wolf P.G."/>
            <person name="Yang L."/>
            <person name="Zimmer A.D."/>
            <person name="Zhu Q."/>
            <person name="Mitros T."/>
            <person name="Hellsten U."/>
            <person name="Loque D."/>
            <person name="Otillar R."/>
            <person name="Salamov A."/>
            <person name="Schmutz J."/>
            <person name="Shapiro H."/>
            <person name="Lindquist E."/>
            <person name="Lucas S."/>
            <person name="Rokhsar D."/>
            <person name="Grigoriev I.V."/>
        </authorList>
    </citation>
    <scope>NUCLEOTIDE SEQUENCE [LARGE SCALE GENOMIC DNA]</scope>
</reference>
<dbReference type="InParanoid" id="D8RI48"/>
<proteinExistence type="predicted"/>
<evidence type="ECO:0000313" key="2">
    <source>
        <dbReference type="Proteomes" id="UP000001514"/>
    </source>
</evidence>